<dbReference type="GO" id="GO:0016020">
    <property type="term" value="C:membrane"/>
    <property type="evidence" value="ECO:0007669"/>
    <property type="project" value="TreeGrafter"/>
</dbReference>
<dbReference type="Pfam" id="PF12697">
    <property type="entry name" value="Abhydrolase_6"/>
    <property type="match status" value="1"/>
</dbReference>
<dbReference type="Proteomes" id="UP000011087">
    <property type="component" value="Unassembled WGS sequence"/>
</dbReference>
<dbReference type="STRING" id="905079.L1J7W1"/>
<protein>
    <recommendedName>
        <fullName evidence="1">AB hydrolase-1 domain-containing protein</fullName>
    </recommendedName>
</protein>
<feature type="domain" description="AB hydrolase-1" evidence="1">
    <location>
        <begin position="8"/>
        <end position="212"/>
    </location>
</feature>
<sequence length="234" mass="25794">MASRNHALFIHGLGSDSSTCLPSQRLLDEVNWIIPDLAGHGMSCKPLDFEPYTMKSQADSIHQILSEQGVKNVFIIGHSLGGPIAIELCEKIIRENRDITLNGLIYEEGNINEDDCFGSKKILEKGCPKVSPHSDEKEAMDFAMYASSKDLVEISCSGELLPRIKALKDGGLPMMVMYGEKNFGRFSSATLLEQSGFKIVWVAKGGHSMHKDEGSGAFWAKVEDFILSNISRNQ</sequence>
<dbReference type="InterPro" id="IPR000073">
    <property type="entry name" value="AB_hydrolase_1"/>
</dbReference>
<dbReference type="InterPro" id="IPR029058">
    <property type="entry name" value="AB_hydrolase_fold"/>
</dbReference>
<dbReference type="PANTHER" id="PTHR43798:SF33">
    <property type="entry name" value="HYDROLASE, PUTATIVE (AFU_ORTHOLOGUE AFUA_2G14860)-RELATED"/>
    <property type="match status" value="1"/>
</dbReference>
<dbReference type="AlphaFoldDB" id="L1J7W1"/>
<reference evidence="4" key="2">
    <citation type="submission" date="2012-11" db="EMBL/GenBank/DDBJ databases">
        <authorList>
            <person name="Kuo A."/>
            <person name="Curtis B.A."/>
            <person name="Tanifuji G."/>
            <person name="Burki F."/>
            <person name="Gruber A."/>
            <person name="Irimia M."/>
            <person name="Maruyama S."/>
            <person name="Arias M.C."/>
            <person name="Ball S.G."/>
            <person name="Gile G.H."/>
            <person name="Hirakawa Y."/>
            <person name="Hopkins J.F."/>
            <person name="Rensing S.A."/>
            <person name="Schmutz J."/>
            <person name="Symeonidi A."/>
            <person name="Elias M."/>
            <person name="Eveleigh R.J."/>
            <person name="Herman E.K."/>
            <person name="Klute M.J."/>
            <person name="Nakayama T."/>
            <person name="Obornik M."/>
            <person name="Reyes-Prieto A."/>
            <person name="Armbrust E.V."/>
            <person name="Aves S.J."/>
            <person name="Beiko R.G."/>
            <person name="Coutinho P."/>
            <person name="Dacks J.B."/>
            <person name="Durnford D.G."/>
            <person name="Fast N.M."/>
            <person name="Green B.R."/>
            <person name="Grisdale C."/>
            <person name="Hempe F."/>
            <person name="Henrissat B."/>
            <person name="Hoppner M.P."/>
            <person name="Ishida K.-I."/>
            <person name="Kim E."/>
            <person name="Koreny L."/>
            <person name="Kroth P.G."/>
            <person name="Liu Y."/>
            <person name="Malik S.-B."/>
            <person name="Maier U.G."/>
            <person name="McRose D."/>
            <person name="Mock T."/>
            <person name="Neilson J.A."/>
            <person name="Onodera N.T."/>
            <person name="Poole A.M."/>
            <person name="Pritham E.J."/>
            <person name="Richards T.A."/>
            <person name="Rocap G."/>
            <person name="Roy S.W."/>
            <person name="Sarai C."/>
            <person name="Schaack S."/>
            <person name="Shirato S."/>
            <person name="Slamovits C.H."/>
            <person name="Spencer D.F."/>
            <person name="Suzuki S."/>
            <person name="Worden A.Z."/>
            <person name="Zauner S."/>
            <person name="Barry K."/>
            <person name="Bell C."/>
            <person name="Bharti A.K."/>
            <person name="Crow J.A."/>
            <person name="Grimwood J."/>
            <person name="Kramer R."/>
            <person name="Lindquist E."/>
            <person name="Lucas S."/>
            <person name="Salamov A."/>
            <person name="McFadden G.I."/>
            <person name="Lane C.E."/>
            <person name="Keeling P.J."/>
            <person name="Gray M.W."/>
            <person name="Grigoriev I.V."/>
            <person name="Archibald J.M."/>
        </authorList>
    </citation>
    <scope>NUCLEOTIDE SEQUENCE</scope>
    <source>
        <strain evidence="4">CCMP2712</strain>
    </source>
</reference>
<dbReference type="HOGENOM" id="CLU_020336_39_0_1"/>
<keyword evidence="4" id="KW-1185">Reference proteome</keyword>
<dbReference type="SUPFAM" id="SSF53474">
    <property type="entry name" value="alpha/beta-Hydrolases"/>
    <property type="match status" value="1"/>
</dbReference>
<evidence type="ECO:0000313" key="3">
    <source>
        <dbReference type="EnsemblProtists" id="EKX44623"/>
    </source>
</evidence>
<dbReference type="InterPro" id="IPR050266">
    <property type="entry name" value="AB_hydrolase_sf"/>
</dbReference>
<evidence type="ECO:0000313" key="2">
    <source>
        <dbReference type="EMBL" id="EKX44623.1"/>
    </source>
</evidence>
<dbReference type="OrthoDB" id="408373at2759"/>
<organism evidence="2">
    <name type="scientific">Guillardia theta (strain CCMP2712)</name>
    <name type="common">Cryptophyte</name>
    <dbReference type="NCBI Taxonomy" id="905079"/>
    <lineage>
        <taxon>Eukaryota</taxon>
        <taxon>Cryptophyceae</taxon>
        <taxon>Pyrenomonadales</taxon>
        <taxon>Geminigeraceae</taxon>
        <taxon>Guillardia</taxon>
    </lineage>
</organism>
<dbReference type="GeneID" id="17301300"/>
<reference evidence="3" key="3">
    <citation type="submission" date="2016-03" db="UniProtKB">
        <authorList>
            <consortium name="EnsemblProtists"/>
        </authorList>
    </citation>
    <scope>IDENTIFICATION</scope>
</reference>
<evidence type="ECO:0000259" key="1">
    <source>
        <dbReference type="Pfam" id="PF12697"/>
    </source>
</evidence>
<dbReference type="KEGG" id="gtt:GUITHDRAFT_109399"/>
<name>L1J7W1_GUITC</name>
<proteinExistence type="predicted"/>
<dbReference type="Gene3D" id="3.40.50.1820">
    <property type="entry name" value="alpha/beta hydrolase"/>
    <property type="match status" value="1"/>
</dbReference>
<reference evidence="2 4" key="1">
    <citation type="journal article" date="2012" name="Nature">
        <title>Algal genomes reveal evolutionary mosaicism and the fate of nucleomorphs.</title>
        <authorList>
            <consortium name="DOE Joint Genome Institute"/>
            <person name="Curtis B.A."/>
            <person name="Tanifuji G."/>
            <person name="Burki F."/>
            <person name="Gruber A."/>
            <person name="Irimia M."/>
            <person name="Maruyama S."/>
            <person name="Arias M.C."/>
            <person name="Ball S.G."/>
            <person name="Gile G.H."/>
            <person name="Hirakawa Y."/>
            <person name="Hopkins J.F."/>
            <person name="Kuo A."/>
            <person name="Rensing S.A."/>
            <person name="Schmutz J."/>
            <person name="Symeonidi A."/>
            <person name="Elias M."/>
            <person name="Eveleigh R.J."/>
            <person name="Herman E.K."/>
            <person name="Klute M.J."/>
            <person name="Nakayama T."/>
            <person name="Obornik M."/>
            <person name="Reyes-Prieto A."/>
            <person name="Armbrust E.V."/>
            <person name="Aves S.J."/>
            <person name="Beiko R.G."/>
            <person name="Coutinho P."/>
            <person name="Dacks J.B."/>
            <person name="Durnford D.G."/>
            <person name="Fast N.M."/>
            <person name="Green B.R."/>
            <person name="Grisdale C.J."/>
            <person name="Hempel F."/>
            <person name="Henrissat B."/>
            <person name="Hoppner M.P."/>
            <person name="Ishida K."/>
            <person name="Kim E."/>
            <person name="Koreny L."/>
            <person name="Kroth P.G."/>
            <person name="Liu Y."/>
            <person name="Malik S.B."/>
            <person name="Maier U.G."/>
            <person name="McRose D."/>
            <person name="Mock T."/>
            <person name="Neilson J.A."/>
            <person name="Onodera N.T."/>
            <person name="Poole A.M."/>
            <person name="Pritham E.J."/>
            <person name="Richards T.A."/>
            <person name="Rocap G."/>
            <person name="Roy S.W."/>
            <person name="Sarai C."/>
            <person name="Schaack S."/>
            <person name="Shirato S."/>
            <person name="Slamovits C.H."/>
            <person name="Spencer D.F."/>
            <person name="Suzuki S."/>
            <person name="Worden A.Z."/>
            <person name="Zauner S."/>
            <person name="Barry K."/>
            <person name="Bell C."/>
            <person name="Bharti A.K."/>
            <person name="Crow J.A."/>
            <person name="Grimwood J."/>
            <person name="Kramer R."/>
            <person name="Lindquist E."/>
            <person name="Lucas S."/>
            <person name="Salamov A."/>
            <person name="McFadden G.I."/>
            <person name="Lane C.E."/>
            <person name="Keeling P.J."/>
            <person name="Gray M.W."/>
            <person name="Grigoriev I.V."/>
            <person name="Archibald J.M."/>
        </authorList>
    </citation>
    <scope>NUCLEOTIDE SEQUENCE</scope>
    <source>
        <strain evidence="2 4">CCMP2712</strain>
    </source>
</reference>
<dbReference type="EnsemblProtists" id="EKX44623">
    <property type="protein sequence ID" value="EKX44623"/>
    <property type="gene ID" value="GUITHDRAFT_109399"/>
</dbReference>
<gene>
    <name evidence="2" type="ORF">GUITHDRAFT_109399</name>
</gene>
<dbReference type="PANTHER" id="PTHR43798">
    <property type="entry name" value="MONOACYLGLYCEROL LIPASE"/>
    <property type="match status" value="1"/>
</dbReference>
<dbReference type="RefSeq" id="XP_005831603.1">
    <property type="nucleotide sequence ID" value="XM_005831546.1"/>
</dbReference>
<dbReference type="EMBL" id="JH993003">
    <property type="protein sequence ID" value="EKX44623.1"/>
    <property type="molecule type" value="Genomic_DNA"/>
</dbReference>
<evidence type="ECO:0000313" key="4">
    <source>
        <dbReference type="Proteomes" id="UP000011087"/>
    </source>
</evidence>
<accession>L1J7W1</accession>
<dbReference type="PaxDb" id="55529-EKX44623"/>